<dbReference type="RefSeq" id="WP_085211480.1">
    <property type="nucleotide sequence ID" value="NZ_FXAM01000001.1"/>
</dbReference>
<dbReference type="InterPro" id="IPR023614">
    <property type="entry name" value="Porin_dom_sf"/>
</dbReference>
<dbReference type="AlphaFoldDB" id="A0A1Y6D125"/>
<accession>A0A1Y6D125</accession>
<organism evidence="2 3">
    <name type="scientific">Methylomagnum ishizawai</name>
    <dbReference type="NCBI Taxonomy" id="1760988"/>
    <lineage>
        <taxon>Bacteria</taxon>
        <taxon>Pseudomonadati</taxon>
        <taxon>Pseudomonadota</taxon>
        <taxon>Gammaproteobacteria</taxon>
        <taxon>Methylococcales</taxon>
        <taxon>Methylococcaceae</taxon>
        <taxon>Methylomagnum</taxon>
    </lineage>
</organism>
<protein>
    <submittedName>
        <fullName evidence="2">Phosphate-selective porin OprO and OprP</fullName>
    </submittedName>
</protein>
<dbReference type="EMBL" id="FXAM01000001">
    <property type="protein sequence ID" value="SMF94262.1"/>
    <property type="molecule type" value="Genomic_DNA"/>
</dbReference>
<evidence type="ECO:0000313" key="3">
    <source>
        <dbReference type="Proteomes" id="UP000192923"/>
    </source>
</evidence>
<proteinExistence type="predicted"/>
<dbReference type="OrthoDB" id="9807854at2"/>
<keyword evidence="3" id="KW-1185">Reference proteome</keyword>
<dbReference type="STRING" id="1760988.SAMN02949497_1571"/>
<reference evidence="2 3" key="1">
    <citation type="submission" date="2016-12" db="EMBL/GenBank/DDBJ databases">
        <authorList>
            <person name="Song W.-J."/>
            <person name="Kurnit D.M."/>
        </authorList>
    </citation>
    <scope>NUCLEOTIDE SEQUENCE [LARGE SCALE GENOMIC DNA]</scope>
    <source>
        <strain evidence="2 3">175</strain>
    </source>
</reference>
<dbReference type="Pfam" id="PF07396">
    <property type="entry name" value="Porin_O_P"/>
    <property type="match status" value="1"/>
</dbReference>
<name>A0A1Y6D125_9GAMM</name>
<dbReference type="InterPro" id="IPR010870">
    <property type="entry name" value="Porin_O/P"/>
</dbReference>
<sequence length="623" mass="67999">MNRNKTLALAGTGLWFAIPSASPAMSFEERMEAMEKRVLEMEQRLEKSEGENARLRKQLAAQPAATPAASAAQAGVNTPDLKTLDQKIRLVERKLEIDKATVEAAKKTTATVEADPSTGFRIKSASGDHQLFLRGYVQTDGDFFMDDKHSNAVGVGLNASGQPNPIQQGTGLGTDKFWVRRARLQTGGTLFKYNDFLVGVDFGQGQARLFDAYMDMHYFPFASLSVGKQRGPVGLERALTATNLVFAERAYVSEIVPNREIGAMLHGEFGYPGYKPQYRGPNNLANFFTYQVGVYNGTLDNQAVQNVDTTSFDNKAFEGRLFAHPFQHTGIAALDGLGLGFAGTYATPTRQGNMPSLLSVGQNTILSYATGTTLTGSSVATAATQSNTPATGQTTTTTTTTTSSTAFSAALSNGEQYHIAPQGYWYWGPFGLMAEYALSSQDLAVQQTDSTTTAVKTDVKSTVAPNTTRTTSKTTTTVAAGQPVTVNQTRQNNQAWHVSLSYVLTGEDNTFMGVKPSHNFNPFEGQWGAFQIGTRWTELDIDKDTFKNFGTGSKPVYLFADPRASVQHATTWGISTSWWLNQNTKIMADYEQTYFQGGAVNSAKQVVDRPMEKVFFTRFQLSY</sequence>
<dbReference type="Proteomes" id="UP000192923">
    <property type="component" value="Unassembled WGS sequence"/>
</dbReference>
<gene>
    <name evidence="2" type="ORF">SAMN02949497_1571</name>
</gene>
<dbReference type="Gene3D" id="2.40.160.10">
    <property type="entry name" value="Porin"/>
    <property type="match status" value="1"/>
</dbReference>
<evidence type="ECO:0000313" key="2">
    <source>
        <dbReference type="EMBL" id="SMF94262.1"/>
    </source>
</evidence>
<keyword evidence="1" id="KW-0175">Coiled coil</keyword>
<feature type="coiled-coil region" evidence="1">
    <location>
        <begin position="24"/>
        <end position="58"/>
    </location>
</feature>
<evidence type="ECO:0000256" key="1">
    <source>
        <dbReference type="SAM" id="Coils"/>
    </source>
</evidence>